<protein>
    <submittedName>
        <fullName evidence="2">Ribonuclease R</fullName>
    </submittedName>
</protein>
<dbReference type="InterPro" id="IPR012340">
    <property type="entry name" value="NA-bd_OB-fold"/>
</dbReference>
<dbReference type="RefSeq" id="WP_144307594.1">
    <property type="nucleotide sequence ID" value="NZ_QMIF01000202.1"/>
</dbReference>
<dbReference type="GO" id="GO:0006402">
    <property type="term" value="P:mRNA catabolic process"/>
    <property type="evidence" value="ECO:0007669"/>
    <property type="project" value="TreeGrafter"/>
</dbReference>
<name>A0A6P1ZB44_9BACT</name>
<evidence type="ECO:0000259" key="1">
    <source>
        <dbReference type="Pfam" id="PF00773"/>
    </source>
</evidence>
<dbReference type="AlphaFoldDB" id="A0A6P1ZB44"/>
<evidence type="ECO:0000313" key="2">
    <source>
        <dbReference type="EMBL" id="TVM26960.1"/>
    </source>
</evidence>
<dbReference type="EMBL" id="QMIF01000202">
    <property type="protein sequence ID" value="TVM26960.1"/>
    <property type="molecule type" value="Genomic_DNA"/>
</dbReference>
<gene>
    <name evidence="2" type="ORF">DQK91_22775</name>
</gene>
<dbReference type="Pfam" id="PF00773">
    <property type="entry name" value="RNB"/>
    <property type="match status" value="1"/>
</dbReference>
<feature type="domain" description="RNB" evidence="1">
    <location>
        <begin position="144"/>
        <end position="183"/>
    </location>
</feature>
<dbReference type="PANTHER" id="PTHR23355:SF9">
    <property type="entry name" value="DIS3-LIKE EXONUCLEASE 2"/>
    <property type="match status" value="1"/>
</dbReference>
<feature type="non-terminal residue" evidence="2">
    <location>
        <position position="184"/>
    </location>
</feature>
<sequence>RDEAWHDDSVAVAVLPVRKCLRAEGLTTKVLDRDHNTLAARLRRRFYLLEPAEPRITARFMLDEGGAGAKPHHNDIDIVELGDQLEQGLWDVKFLAKRGQADDPAVQEELVKENHSIRRAFDQHVLAEGNALPEHPSPQDWEVREDLREVSFVTIDGANARDFDYAVYVEKEGKGWRLWVAIAA</sequence>
<dbReference type="GO" id="GO:0004540">
    <property type="term" value="F:RNA nuclease activity"/>
    <property type="evidence" value="ECO:0007669"/>
    <property type="project" value="InterPro"/>
</dbReference>
<dbReference type="InterPro" id="IPR001900">
    <property type="entry name" value="RNase_II/R"/>
</dbReference>
<comment type="caution">
    <text evidence="2">The sequence shown here is derived from an EMBL/GenBank/DDBJ whole genome shotgun (WGS) entry which is preliminary data.</text>
</comment>
<feature type="non-terminal residue" evidence="2">
    <location>
        <position position="1"/>
    </location>
</feature>
<dbReference type="GO" id="GO:0003723">
    <property type="term" value="F:RNA binding"/>
    <property type="evidence" value="ECO:0007669"/>
    <property type="project" value="InterPro"/>
</dbReference>
<reference evidence="2 3" key="1">
    <citation type="submission" date="2018-06" db="EMBL/GenBank/DDBJ databases">
        <title>Complete genome of Desulfovibrio marinus P48SEP.</title>
        <authorList>
            <person name="Crispim J.S."/>
            <person name="Vidigal P.M.P."/>
            <person name="Silva L.C.F."/>
            <person name="Araujo L.C."/>
            <person name="Laguardia C.N."/>
            <person name="Dias R.S."/>
            <person name="Sousa M.P."/>
            <person name="Paula S.O."/>
            <person name="Silva C."/>
        </authorList>
    </citation>
    <scope>NUCLEOTIDE SEQUENCE [LARGE SCALE GENOMIC DNA]</scope>
    <source>
        <strain evidence="2 3">P48SEP</strain>
    </source>
</reference>
<dbReference type="Proteomes" id="UP000434052">
    <property type="component" value="Unassembled WGS sequence"/>
</dbReference>
<evidence type="ECO:0000313" key="3">
    <source>
        <dbReference type="Proteomes" id="UP000434052"/>
    </source>
</evidence>
<dbReference type="InterPro" id="IPR050180">
    <property type="entry name" value="RNR_Ribonuclease"/>
</dbReference>
<organism evidence="2 3">
    <name type="scientific">Oceanidesulfovibrio marinus</name>
    <dbReference type="NCBI Taxonomy" id="370038"/>
    <lineage>
        <taxon>Bacteria</taxon>
        <taxon>Pseudomonadati</taxon>
        <taxon>Thermodesulfobacteriota</taxon>
        <taxon>Desulfovibrionia</taxon>
        <taxon>Desulfovibrionales</taxon>
        <taxon>Desulfovibrionaceae</taxon>
        <taxon>Oceanidesulfovibrio</taxon>
    </lineage>
</organism>
<dbReference type="PANTHER" id="PTHR23355">
    <property type="entry name" value="RIBONUCLEASE"/>
    <property type="match status" value="1"/>
</dbReference>
<dbReference type="GO" id="GO:0005829">
    <property type="term" value="C:cytosol"/>
    <property type="evidence" value="ECO:0007669"/>
    <property type="project" value="TreeGrafter"/>
</dbReference>
<proteinExistence type="predicted"/>
<dbReference type="SUPFAM" id="SSF50249">
    <property type="entry name" value="Nucleic acid-binding proteins"/>
    <property type="match status" value="1"/>
</dbReference>
<dbReference type="OrthoDB" id="9764149at2"/>
<accession>A0A6P1ZB44</accession>